<name>A0A0A9ALZ8_ARUDO</name>
<evidence type="ECO:0000313" key="2">
    <source>
        <dbReference type="EMBL" id="JAD49975.1"/>
    </source>
</evidence>
<reference evidence="2" key="1">
    <citation type="submission" date="2014-09" db="EMBL/GenBank/DDBJ databases">
        <authorList>
            <person name="Magalhaes I.L.F."/>
            <person name="Oliveira U."/>
            <person name="Santos F.R."/>
            <person name="Vidigal T.H.D.A."/>
            <person name="Brescovit A.D."/>
            <person name="Santos A.J."/>
        </authorList>
    </citation>
    <scope>NUCLEOTIDE SEQUENCE</scope>
    <source>
        <tissue evidence="2">Shoot tissue taken approximately 20 cm above the soil surface</tissue>
    </source>
</reference>
<sequence>MARFLRSQNKTLTKWSMNSRNVTRSGNRLVGGVSSTKTRTLTRSMTGTSTSTRRLSGPLASTRLKLRTTWKEGLPCQINYLAWCYLRWS</sequence>
<reference evidence="2" key="2">
    <citation type="journal article" date="2015" name="Data Brief">
        <title>Shoot transcriptome of the giant reed, Arundo donax.</title>
        <authorList>
            <person name="Barrero R.A."/>
            <person name="Guerrero F.D."/>
            <person name="Moolhuijzen P."/>
            <person name="Goolsby J.A."/>
            <person name="Tidwell J."/>
            <person name="Bellgard S.E."/>
            <person name="Bellgard M.I."/>
        </authorList>
    </citation>
    <scope>NUCLEOTIDE SEQUENCE</scope>
    <source>
        <tissue evidence="2">Shoot tissue taken approximately 20 cm above the soil surface</tissue>
    </source>
</reference>
<protein>
    <submittedName>
        <fullName evidence="2">Uncharacterized protein</fullName>
    </submittedName>
</protein>
<organism evidence="2">
    <name type="scientific">Arundo donax</name>
    <name type="common">Giant reed</name>
    <name type="synonym">Donax arundinaceus</name>
    <dbReference type="NCBI Taxonomy" id="35708"/>
    <lineage>
        <taxon>Eukaryota</taxon>
        <taxon>Viridiplantae</taxon>
        <taxon>Streptophyta</taxon>
        <taxon>Embryophyta</taxon>
        <taxon>Tracheophyta</taxon>
        <taxon>Spermatophyta</taxon>
        <taxon>Magnoliopsida</taxon>
        <taxon>Liliopsida</taxon>
        <taxon>Poales</taxon>
        <taxon>Poaceae</taxon>
        <taxon>PACMAD clade</taxon>
        <taxon>Arundinoideae</taxon>
        <taxon>Arundineae</taxon>
        <taxon>Arundo</taxon>
    </lineage>
</organism>
<feature type="region of interest" description="Disordered" evidence="1">
    <location>
        <begin position="16"/>
        <end position="56"/>
    </location>
</feature>
<dbReference type="AlphaFoldDB" id="A0A0A9ALZ8"/>
<feature type="compositionally biased region" description="Polar residues" evidence="1">
    <location>
        <begin position="16"/>
        <end position="26"/>
    </location>
</feature>
<accession>A0A0A9ALZ8</accession>
<proteinExistence type="predicted"/>
<evidence type="ECO:0000256" key="1">
    <source>
        <dbReference type="SAM" id="MobiDB-lite"/>
    </source>
</evidence>
<dbReference type="EMBL" id="GBRH01247920">
    <property type="protein sequence ID" value="JAD49975.1"/>
    <property type="molecule type" value="Transcribed_RNA"/>
</dbReference>
<feature type="compositionally biased region" description="Low complexity" evidence="1">
    <location>
        <begin position="34"/>
        <end position="56"/>
    </location>
</feature>